<dbReference type="STRING" id="1220926.S2KKZ8"/>
<evidence type="ECO:0000256" key="3">
    <source>
        <dbReference type="ARBA" id="ARBA00022448"/>
    </source>
</evidence>
<dbReference type="GO" id="GO:0044611">
    <property type="term" value="C:nuclear pore inner ring"/>
    <property type="evidence" value="ECO:0007669"/>
    <property type="project" value="TreeGrafter"/>
</dbReference>
<keyword evidence="6" id="KW-1185">Reference proteome</keyword>
<dbReference type="InterPro" id="IPR021827">
    <property type="entry name" value="Nup186/Nup192/Nup205"/>
</dbReference>
<comment type="subcellular location">
    <subcellularLocation>
        <location evidence="1">Nucleus</location>
    </subcellularLocation>
</comment>
<dbReference type="InterPro" id="IPR016024">
    <property type="entry name" value="ARM-type_fold"/>
</dbReference>
<dbReference type="FunCoup" id="S2KKZ8">
    <property type="interactions" value="598"/>
</dbReference>
<dbReference type="PANTHER" id="PTHR31344:SF0">
    <property type="entry name" value="NUCLEAR PORE COMPLEX PROTEIN NUP205"/>
    <property type="match status" value="1"/>
</dbReference>
<dbReference type="EMBL" id="KE123896">
    <property type="protein sequence ID" value="EPB93085.1"/>
    <property type="molecule type" value="Genomic_DNA"/>
</dbReference>
<protein>
    <submittedName>
        <fullName evidence="5">Uncharacterized protein</fullName>
    </submittedName>
</protein>
<evidence type="ECO:0000256" key="4">
    <source>
        <dbReference type="ARBA" id="ARBA00023242"/>
    </source>
</evidence>
<evidence type="ECO:0000313" key="5">
    <source>
        <dbReference type="EMBL" id="EPB93085.1"/>
    </source>
</evidence>
<comment type="similarity">
    <text evidence="2">Belongs to the NUP186/NUP192/NUP205 family.</text>
</comment>
<dbReference type="OMA" id="AYGFIEW"/>
<dbReference type="OrthoDB" id="2019644at2759"/>
<keyword evidence="3" id="KW-0813">Transport</keyword>
<evidence type="ECO:0000313" key="6">
    <source>
        <dbReference type="Proteomes" id="UP000014254"/>
    </source>
</evidence>
<dbReference type="Pfam" id="PF11894">
    <property type="entry name" value="Nup192"/>
    <property type="match status" value="1"/>
</dbReference>
<dbReference type="eggNOG" id="KOG1835">
    <property type="taxonomic scope" value="Eukaryota"/>
</dbReference>
<dbReference type="Proteomes" id="UP000014254">
    <property type="component" value="Unassembled WGS sequence"/>
</dbReference>
<dbReference type="GO" id="GO:0006999">
    <property type="term" value="P:nuclear pore organization"/>
    <property type="evidence" value="ECO:0007669"/>
    <property type="project" value="TreeGrafter"/>
</dbReference>
<reference evidence="6" key="1">
    <citation type="submission" date="2013-05" db="EMBL/GenBank/DDBJ databases">
        <title>The Genome sequence of Mucor circinelloides f. circinelloides 1006PhL.</title>
        <authorList>
            <consortium name="The Broad Institute Genomics Platform"/>
            <person name="Cuomo C."/>
            <person name="Earl A."/>
            <person name="Findley K."/>
            <person name="Lee S.C."/>
            <person name="Walker B."/>
            <person name="Young S."/>
            <person name="Zeng Q."/>
            <person name="Gargeya S."/>
            <person name="Fitzgerald M."/>
            <person name="Haas B."/>
            <person name="Abouelleil A."/>
            <person name="Allen A.W."/>
            <person name="Alvarado L."/>
            <person name="Arachchi H.M."/>
            <person name="Berlin A.M."/>
            <person name="Chapman S.B."/>
            <person name="Gainer-Dewar J."/>
            <person name="Goldberg J."/>
            <person name="Griggs A."/>
            <person name="Gujja S."/>
            <person name="Hansen M."/>
            <person name="Howarth C."/>
            <person name="Imamovic A."/>
            <person name="Ireland A."/>
            <person name="Larimer J."/>
            <person name="McCowan C."/>
            <person name="Murphy C."/>
            <person name="Pearson M."/>
            <person name="Poon T.W."/>
            <person name="Priest M."/>
            <person name="Roberts A."/>
            <person name="Saif S."/>
            <person name="Shea T."/>
            <person name="Sisk P."/>
            <person name="Sykes S."/>
            <person name="Wortman J."/>
            <person name="Nusbaum C."/>
            <person name="Birren B."/>
        </authorList>
    </citation>
    <scope>NUCLEOTIDE SEQUENCE [LARGE SCALE GENOMIC DNA]</scope>
    <source>
        <strain evidence="6">1006PhL</strain>
    </source>
</reference>
<organism evidence="5 6">
    <name type="scientific">Mucor circinelloides f. circinelloides (strain 1006PhL)</name>
    <name type="common">Mucormycosis agent</name>
    <name type="synonym">Calyptromyces circinelloides</name>
    <dbReference type="NCBI Taxonomy" id="1220926"/>
    <lineage>
        <taxon>Eukaryota</taxon>
        <taxon>Fungi</taxon>
        <taxon>Fungi incertae sedis</taxon>
        <taxon>Mucoromycota</taxon>
        <taxon>Mucoromycotina</taxon>
        <taxon>Mucoromycetes</taxon>
        <taxon>Mucorales</taxon>
        <taxon>Mucorineae</taxon>
        <taxon>Mucoraceae</taxon>
        <taxon>Mucor</taxon>
    </lineage>
</organism>
<gene>
    <name evidence="5" type="ORF">HMPREF1544_00159</name>
</gene>
<dbReference type="GO" id="GO:0017056">
    <property type="term" value="F:structural constituent of nuclear pore"/>
    <property type="evidence" value="ECO:0007669"/>
    <property type="project" value="TreeGrafter"/>
</dbReference>
<dbReference type="InParanoid" id="S2KKZ8"/>
<evidence type="ECO:0000256" key="1">
    <source>
        <dbReference type="ARBA" id="ARBA00004123"/>
    </source>
</evidence>
<keyword evidence="4" id="KW-0539">Nucleus</keyword>
<dbReference type="PANTHER" id="PTHR31344">
    <property type="entry name" value="NUCLEAR PORE COMPLEX PROTEIN NUP205"/>
    <property type="match status" value="1"/>
</dbReference>
<dbReference type="SUPFAM" id="SSF48371">
    <property type="entry name" value="ARM repeat"/>
    <property type="match status" value="1"/>
</dbReference>
<dbReference type="VEuPathDB" id="FungiDB:HMPREF1544_00159"/>
<name>S2KKZ8_MUCC1</name>
<evidence type="ECO:0000256" key="2">
    <source>
        <dbReference type="ARBA" id="ARBA00005892"/>
    </source>
</evidence>
<sequence length="2052" mass="231854">MTSLTVELRTLLDQICKDRNTTCSLNTAMHLKDQLDANKSHIVKLLDNPPKSTEHRSMVQSGKSTINGREYRVNEDFIKEVLFLSDQLDIDEFEASRYLLESISKAPAMNATNIDAAVCLYHEERGYILTILIVVLEAIKDATVDTELTSVFYDFMADIVTDTTTTTTTATSFVQKILDTEKSLTEMMSALSKNGIETTSLRINKLTDERVYLVEILYHISSLFWLNEADLLAIVTRAQASKLSDATCSYIIVALLSALSIQHKKPAKQSFTTNDAHLKNIHQHITTKPWKVNTLKATVEICWALTLSQVAATRPSVENTLSMNKANRVKFVESALMLDVFGFLNDYLLYFKQNRTEAAEEKNTIGSQDMDVDSASSSTMAVDGLIVDPNDYTKFMPDIALDFQKCVIEELQVVTESFIFNMPDIFSNLKKMTSNQATDATSNSEDAAFAHSLQKFLTLMASIYRDRLNAGYKFWDHANVLSTFLPWILEFKTTQDLAAIFDFLGSISTGEQCAPLAHNFLKMGIAEADIMASHLFSWGKLFGALQFYTKLYTERSATEEEPPMMPLEEEIALCKFLYVCQQVVQYSDQARLDIWSNPVLKVHESIVAMISCPTSTRFRAALYDLLSAFCSNWGGGINHVGETISLEVWHTLEHSDMIIPEKIMATKAPEQPAGFMRVYADEKNRRLYTETMSVLKLFSSLIHTESKRDQLVSGFVPTAASIPFCLGHENNRSPGTAPYMSLIIDHILLSLKNQQYIYPETKWQLTDACLKIVENSILAFSSASVATAGNKASPDLQHALLACVSHPGFDVLVRILSGGSLIQEMFKIVEKGKESFSFDCKTKTGKSMYLKNAMARCLRIFSKVFSVQNSFVNVLMPQLKQDAQELPMGQFKLGPYTFPSPPSELRSLANHMLYNTQVIVQIALMVNCEEHQDICRLSTSVLEHLASAPEDDSVYIKFPNHVNVPIGGLGSHLAGILLSSDSASEIIFGFGERLEIDTAEITTYDDYEYDFNTIPFWLAEKTMSNIYRYERSEEECYSYTASVRIGILDILLKSLGKEVPSPTIAEFLLGYDVQDPTIKSIQQSSIATDKRARLACLLSILSMVKTGIDTEDDEQPTLIQTHPVLAEKCYQLIYKLCARESTSAITLQYLRGGDDFMLKQFQAITCRLESCVSVVEPNFAGELISADQTRVKTDYLTLASVLNQRAWLLKLVALDLHQLAGTPLASESTELLNLMFGISSDDSTSLTDKLKAMQLVSSTEHGYQQPLWNLVEIINSLDFTWIDQLDETTQTNATFSYFEGFDAKKHLVKKSGGYEMYDIRNIYKTLRQYQLTDPSVKNLSEQDRTKMESEMGAILKQLMADNRHREISYGRLHCLRAWKQVVEIAISDCFECFSFEARERIIYDLLNALLPKLEGDTGLHVDILKGLSEVVLSLLTRLREDKRRQAILQVTPPMFTSAGSKLPVDNLRNVFAMIINCICKEKTSLGVRSTMYSALVNLLQYIAPDDTDVARSKDTLQELFRTQMARLLKDDSDKSLLQIICKDAREGFDDYKTTAYAALEAIYVLLNEDGRSEMHRRLMRSAFLKYAIESIESSNENLSYIMEDRDASLVPLSIHEAKISFFMQIALHEEGAALLVNNGILHTLNGCTFLEVQPVYENNPNALKRYRRLLIPILELVNVMLKDTMNHSRAYDMLDFKEWAKKQGILLHILKDQNKQTTLSALYILQLTTSLVFHLSCQRDYFVGLEESGLAAIDSAMMNLITKYCLSRNWASVVVPTNQDEEKWATEKVPATVNNPDMKTMLVAKADEYITEIINNLLSYAETSTFRIVKKQDRKSFKPIFANTLDSIKDRAPNSLRKASSTTPSLTTLVACISFTDKKLTAVIAEFESLCSQQNNVGSLKYEEILELAQTAIPKRLGIQYDSLNPTQQTQLLTTEITNRCKLKEKEMKELLFTIENAIYILWRHLEFYMRTESITRVQHFSPCDRTSDANENVVLLQQALFQTSTSVITTLKASCQVVLEPVLQKLEKIPFVYQNDTNLSQMCERIRKRYN</sequence>
<proteinExistence type="inferred from homology"/>
<accession>S2KKZ8</accession>